<dbReference type="GO" id="GO:0005829">
    <property type="term" value="C:cytosol"/>
    <property type="evidence" value="ECO:0007669"/>
    <property type="project" value="TreeGrafter"/>
</dbReference>
<dbReference type="PANTHER" id="PTHR12304:SF4">
    <property type="entry name" value="URIDINE NUCLEOSIDASE"/>
    <property type="match status" value="1"/>
</dbReference>
<evidence type="ECO:0000313" key="5">
    <source>
        <dbReference type="EMBL" id="CUO75561.1"/>
    </source>
</evidence>
<evidence type="ECO:0000256" key="3">
    <source>
        <dbReference type="SAM" id="MobiDB-lite"/>
    </source>
</evidence>
<dbReference type="SUPFAM" id="SSF53590">
    <property type="entry name" value="Nucleoside hydrolase"/>
    <property type="match status" value="1"/>
</dbReference>
<dbReference type="InterPro" id="IPR001910">
    <property type="entry name" value="Inosine/uridine_hydrolase_dom"/>
</dbReference>
<organism evidence="5 6">
    <name type="scientific">Hungatella hathewayi</name>
    <dbReference type="NCBI Taxonomy" id="154046"/>
    <lineage>
        <taxon>Bacteria</taxon>
        <taxon>Bacillati</taxon>
        <taxon>Bacillota</taxon>
        <taxon>Clostridia</taxon>
        <taxon>Lachnospirales</taxon>
        <taxon>Lachnospiraceae</taxon>
        <taxon>Hungatella</taxon>
    </lineage>
</organism>
<evidence type="ECO:0000259" key="4">
    <source>
        <dbReference type="Pfam" id="PF01156"/>
    </source>
</evidence>
<dbReference type="PANTHER" id="PTHR12304">
    <property type="entry name" value="INOSINE-URIDINE PREFERRING NUCLEOSIDE HYDROLASE"/>
    <property type="match status" value="1"/>
</dbReference>
<dbReference type="Gene3D" id="3.90.245.10">
    <property type="entry name" value="Ribonucleoside hydrolase-like"/>
    <property type="match status" value="1"/>
</dbReference>
<accession>A0A174HMX4</accession>
<keyword evidence="1 5" id="KW-0378">Hydrolase</keyword>
<dbReference type="EMBL" id="CYZE01000011">
    <property type="protein sequence ID" value="CUO75561.1"/>
    <property type="molecule type" value="Genomic_DNA"/>
</dbReference>
<name>A0A174HMX4_9FIRM</name>
<dbReference type="Pfam" id="PF01156">
    <property type="entry name" value="IU_nuc_hydro"/>
    <property type="match status" value="1"/>
</dbReference>
<dbReference type="GO" id="GO:0050263">
    <property type="term" value="F:ribosylpyrimidine nucleosidase activity"/>
    <property type="evidence" value="ECO:0007669"/>
    <property type="project" value="UniProtKB-EC"/>
</dbReference>
<dbReference type="RefSeq" id="WP_055657645.1">
    <property type="nucleotide sequence ID" value="NZ_CABIXC010000011.1"/>
</dbReference>
<dbReference type="AlphaFoldDB" id="A0A174HMX4"/>
<evidence type="ECO:0000256" key="2">
    <source>
        <dbReference type="ARBA" id="ARBA00023295"/>
    </source>
</evidence>
<reference evidence="5 6" key="1">
    <citation type="submission" date="2015-09" db="EMBL/GenBank/DDBJ databases">
        <authorList>
            <consortium name="Pathogen Informatics"/>
        </authorList>
    </citation>
    <scope>NUCLEOTIDE SEQUENCE [LARGE SCALE GENOMIC DNA]</scope>
    <source>
        <strain evidence="5 6">2789STDY5608850</strain>
    </source>
</reference>
<feature type="region of interest" description="Disordered" evidence="3">
    <location>
        <begin position="81"/>
        <end position="108"/>
    </location>
</feature>
<feature type="domain" description="Inosine/uridine-preferring nucleoside hydrolase" evidence="4">
    <location>
        <begin position="9"/>
        <end position="336"/>
    </location>
</feature>
<dbReference type="GO" id="GO:0008477">
    <property type="term" value="F:purine nucleosidase activity"/>
    <property type="evidence" value="ECO:0007669"/>
    <property type="project" value="TreeGrafter"/>
</dbReference>
<keyword evidence="2 5" id="KW-0326">Glycosidase</keyword>
<proteinExistence type="predicted"/>
<protein>
    <submittedName>
        <fullName evidence="5">Ribosylpyrimidine nucleosidase</fullName>
        <ecNumber evidence="5">3.2.-.-</ecNumber>
        <ecNumber evidence="5">3.2.2.8</ecNumber>
    </submittedName>
</protein>
<dbReference type="InterPro" id="IPR036452">
    <property type="entry name" value="Ribo_hydro-like"/>
</dbReference>
<dbReference type="Proteomes" id="UP000095651">
    <property type="component" value="Unassembled WGS sequence"/>
</dbReference>
<dbReference type="EC" id="3.2.-.-" evidence="5"/>
<sequence>MSEEKKIPVVIDCDPGHDDMMALVLAYGSGKLDIRAVTTVAGNNTISNTTNNALNVLHYIGADEIPVAMGYQDPIVRSHKESMDRLKARRPKPANNPEKSGENTENITGASVHGITGLDGFTFPPDNPKKPESIRAVEMIAKVVRESEDPITLIPTGPLTNIGLFIKAFPDLTHKIKRISLMGGTCEFILSRPFMEFNTFVDPEATKIVFESGIPITMFGYDVTYSVLYDRLTIDQIEAVGNQSSGMVKSLLDTFMVRHNSSLNHLKLKDSCPVHDACAVAGVIDPALITESKMIHVDIETSGTYFDGATVCDYVSALGLEPNVEVVYRMDNEKFLSMLVEAVRNCK</sequence>
<gene>
    <name evidence="5" type="primary">rihA_5</name>
    <name evidence="5" type="ORF">ERS852407_03844</name>
</gene>
<dbReference type="EC" id="3.2.2.8" evidence="5"/>
<evidence type="ECO:0000256" key="1">
    <source>
        <dbReference type="ARBA" id="ARBA00022801"/>
    </source>
</evidence>
<dbReference type="GO" id="GO:0006152">
    <property type="term" value="P:purine nucleoside catabolic process"/>
    <property type="evidence" value="ECO:0007669"/>
    <property type="project" value="TreeGrafter"/>
</dbReference>
<evidence type="ECO:0000313" key="6">
    <source>
        <dbReference type="Proteomes" id="UP000095651"/>
    </source>
</evidence>
<dbReference type="InterPro" id="IPR023186">
    <property type="entry name" value="IUNH"/>
</dbReference>